<evidence type="ECO:0000256" key="2">
    <source>
        <dbReference type="ARBA" id="ARBA00009347"/>
    </source>
</evidence>
<sequence>MIRIDRADIAFQLFDLLDADRLSEATRFADWDRSGIDNVLDTAERIAIDHFLPHAAAVDENEPKFVDGKAIVDPRVGAALAVYREAGFFGAGFDHEWGGAQMPETLRIACAYMFSATNIGTAGYPFLTIGAANLIASFGSDEQKARYLAPMVEGRFFGTMCLSEPQAGSSLSDIATKAEPAGDGTYRISGRKMWISGGEQEMSENIVHMVLAKIPGGPAGVKGISLFIVPKYRVGEDGAVGARNGVTLAGLNHKMGYRGTTNTLLNFGEAGECIGHLVGEPHKGLAYMFQMMNEARIGVGLGATALASAGYQASLAYAKDRPQGRHPDGKDATSKQVPIVEHADIRRLLLAQKSAVEGAFALLLYCARLVDGIRIGTDEAKMRDDELLLDLLTPVAKSWPSEFCLEANKHAIQVLGGYGYTRDYPVERLYRDNRLNPIHEGTHGIQGMDILGRKVVQANGSGLELLAGRIGETVAEASSVAVLSAHASDLANHLAETVKLTRVLAGELAKDPRKALANATIYLDMFGHVVIAWMWLRQALVAAHKLEAGEGDANFLHGKLAACRYFFAYELPRTKAQKELLAKLDETTLDMQAEWF</sequence>
<comment type="cofactor">
    <cofactor evidence="1 5">
        <name>FAD</name>
        <dbReference type="ChEBI" id="CHEBI:57692"/>
    </cofactor>
</comment>
<evidence type="ECO:0000259" key="9">
    <source>
        <dbReference type="Pfam" id="PF12806"/>
    </source>
</evidence>
<dbReference type="Gene3D" id="2.40.110.10">
    <property type="entry name" value="Butyryl-CoA Dehydrogenase, subunit A, domain 2"/>
    <property type="match status" value="1"/>
</dbReference>
<dbReference type="InterPro" id="IPR009075">
    <property type="entry name" value="AcylCo_DH/oxidase_C"/>
</dbReference>
<dbReference type="InterPro" id="IPR013786">
    <property type="entry name" value="AcylCoA_DH/ox_N"/>
</dbReference>
<dbReference type="InterPro" id="IPR036250">
    <property type="entry name" value="AcylCo_DH-like_C"/>
</dbReference>
<feature type="domain" description="Acyl-CoA dehydrogenase/oxidase C-terminal" evidence="6">
    <location>
        <begin position="283"/>
        <end position="451"/>
    </location>
</feature>
<evidence type="ECO:0000256" key="4">
    <source>
        <dbReference type="ARBA" id="ARBA00022827"/>
    </source>
</evidence>
<dbReference type="InterPro" id="IPR052166">
    <property type="entry name" value="Diverse_Acyl-CoA_DH"/>
</dbReference>
<evidence type="ECO:0000256" key="3">
    <source>
        <dbReference type="ARBA" id="ARBA00022630"/>
    </source>
</evidence>
<proteinExistence type="inferred from homology"/>
<dbReference type="RefSeq" id="WP_210191401.1">
    <property type="nucleotide sequence ID" value="NZ_FXBL01000004.1"/>
</dbReference>
<evidence type="ECO:0000313" key="10">
    <source>
        <dbReference type="EMBL" id="SMH57385.1"/>
    </source>
</evidence>
<feature type="domain" description="Acyl-CoA oxidase/dehydrogenase middle" evidence="7">
    <location>
        <begin position="160"/>
        <end position="266"/>
    </location>
</feature>
<keyword evidence="4 5" id="KW-0274">FAD</keyword>
<dbReference type="Gene3D" id="1.10.540.10">
    <property type="entry name" value="Acyl-CoA dehydrogenase/oxidase, N-terminal domain"/>
    <property type="match status" value="1"/>
</dbReference>
<evidence type="ECO:0000259" key="8">
    <source>
        <dbReference type="Pfam" id="PF02771"/>
    </source>
</evidence>
<evidence type="ECO:0000313" key="11">
    <source>
        <dbReference type="Proteomes" id="UP000193083"/>
    </source>
</evidence>
<dbReference type="AlphaFoldDB" id="A0A1X7PZV9"/>
<keyword evidence="3 5" id="KW-0285">Flavoprotein</keyword>
<keyword evidence="11" id="KW-1185">Reference proteome</keyword>
<feature type="domain" description="Acyl-CoA dehydrogenase/oxidase N-terminal" evidence="8">
    <location>
        <begin position="39"/>
        <end position="154"/>
    </location>
</feature>
<dbReference type="Pfam" id="PF12806">
    <property type="entry name" value="Acyl-CoA_dh_C"/>
    <property type="match status" value="1"/>
</dbReference>
<accession>A0A1X7PZV9</accession>
<feature type="domain" description="Acetyl-CoA dehydrogenase-like C-terminal" evidence="9">
    <location>
        <begin position="467"/>
        <end position="592"/>
    </location>
</feature>
<gene>
    <name evidence="10" type="ORF">SAMN02982922_5776</name>
</gene>
<evidence type="ECO:0000259" key="7">
    <source>
        <dbReference type="Pfam" id="PF02770"/>
    </source>
</evidence>
<organism evidence="10 11">
    <name type="scientific">Mesorhizobium australicum</name>
    <dbReference type="NCBI Taxonomy" id="536018"/>
    <lineage>
        <taxon>Bacteria</taxon>
        <taxon>Pseudomonadati</taxon>
        <taxon>Pseudomonadota</taxon>
        <taxon>Alphaproteobacteria</taxon>
        <taxon>Hyphomicrobiales</taxon>
        <taxon>Phyllobacteriaceae</taxon>
        <taxon>Mesorhizobium</taxon>
    </lineage>
</organism>
<protein>
    <submittedName>
        <fullName evidence="10">Butyryl-CoA dehydrogenase</fullName>
    </submittedName>
</protein>
<dbReference type="SUPFAM" id="SSF47203">
    <property type="entry name" value="Acyl-CoA dehydrogenase C-terminal domain-like"/>
    <property type="match status" value="1"/>
</dbReference>
<dbReference type="Pfam" id="PF02771">
    <property type="entry name" value="Acyl-CoA_dh_N"/>
    <property type="match status" value="1"/>
</dbReference>
<evidence type="ECO:0000256" key="5">
    <source>
        <dbReference type="RuleBase" id="RU362125"/>
    </source>
</evidence>
<comment type="similarity">
    <text evidence="2 5">Belongs to the acyl-CoA dehydrogenase family.</text>
</comment>
<keyword evidence="5" id="KW-0560">Oxidoreductase</keyword>
<dbReference type="Pfam" id="PF00441">
    <property type="entry name" value="Acyl-CoA_dh_1"/>
    <property type="match status" value="1"/>
</dbReference>
<dbReference type="GO" id="GO:0050660">
    <property type="term" value="F:flavin adenine dinucleotide binding"/>
    <property type="evidence" value="ECO:0007669"/>
    <property type="project" value="InterPro"/>
</dbReference>
<dbReference type="InterPro" id="IPR006091">
    <property type="entry name" value="Acyl-CoA_Oxase/DH_mid-dom"/>
</dbReference>
<dbReference type="EMBL" id="FXBL01000004">
    <property type="protein sequence ID" value="SMH57385.1"/>
    <property type="molecule type" value="Genomic_DNA"/>
</dbReference>
<evidence type="ECO:0000256" key="1">
    <source>
        <dbReference type="ARBA" id="ARBA00001974"/>
    </source>
</evidence>
<dbReference type="InterPro" id="IPR025878">
    <property type="entry name" value="Acyl-CoA_dh-like_C_dom"/>
</dbReference>
<dbReference type="PANTHER" id="PTHR42803:SF3">
    <property type="entry name" value="ACYL-COA DEHYDROGENASE-RELATED"/>
    <property type="match status" value="1"/>
</dbReference>
<dbReference type="PROSITE" id="PS00073">
    <property type="entry name" value="ACYL_COA_DH_2"/>
    <property type="match status" value="1"/>
</dbReference>
<reference evidence="10 11" key="1">
    <citation type="submission" date="2017-04" db="EMBL/GenBank/DDBJ databases">
        <authorList>
            <person name="Afonso C.L."/>
            <person name="Miller P.J."/>
            <person name="Scott M.A."/>
            <person name="Spackman E."/>
            <person name="Goraichik I."/>
            <person name="Dimitrov K.M."/>
            <person name="Suarez D.L."/>
            <person name="Swayne D.E."/>
        </authorList>
    </citation>
    <scope>NUCLEOTIDE SEQUENCE [LARGE SCALE GENOMIC DNA]</scope>
    <source>
        <strain evidence="10 11">B5P</strain>
    </source>
</reference>
<dbReference type="InterPro" id="IPR037069">
    <property type="entry name" value="AcylCoA_DH/ox_N_sf"/>
</dbReference>
<dbReference type="InterPro" id="IPR006089">
    <property type="entry name" value="Acyl-CoA_DH_CS"/>
</dbReference>
<dbReference type="InterPro" id="IPR046373">
    <property type="entry name" value="Acyl-CoA_Oxase/DH_mid-dom_sf"/>
</dbReference>
<dbReference type="Pfam" id="PF02770">
    <property type="entry name" value="Acyl-CoA_dh_M"/>
    <property type="match status" value="1"/>
</dbReference>
<dbReference type="SUPFAM" id="SSF56645">
    <property type="entry name" value="Acyl-CoA dehydrogenase NM domain-like"/>
    <property type="match status" value="1"/>
</dbReference>
<dbReference type="Gene3D" id="1.20.140.10">
    <property type="entry name" value="Butyryl-CoA Dehydrogenase, subunit A, domain 3"/>
    <property type="match status" value="1"/>
</dbReference>
<name>A0A1X7PZV9_9HYPH</name>
<dbReference type="GO" id="GO:0003995">
    <property type="term" value="F:acyl-CoA dehydrogenase activity"/>
    <property type="evidence" value="ECO:0007669"/>
    <property type="project" value="InterPro"/>
</dbReference>
<dbReference type="InterPro" id="IPR009100">
    <property type="entry name" value="AcylCoA_DH/oxidase_NM_dom_sf"/>
</dbReference>
<evidence type="ECO:0000259" key="6">
    <source>
        <dbReference type="Pfam" id="PF00441"/>
    </source>
</evidence>
<dbReference type="Proteomes" id="UP000193083">
    <property type="component" value="Unassembled WGS sequence"/>
</dbReference>
<dbReference type="PANTHER" id="PTHR42803">
    <property type="entry name" value="ACYL-COA DEHYDROGENASE"/>
    <property type="match status" value="1"/>
</dbReference>